<feature type="signal peptide" evidence="19">
    <location>
        <begin position="1"/>
        <end position="21"/>
    </location>
</feature>
<evidence type="ECO:0000256" key="17">
    <source>
        <dbReference type="RuleBase" id="RU004357"/>
    </source>
</evidence>
<reference evidence="21" key="3">
    <citation type="submission" date="2025-09" db="UniProtKB">
        <authorList>
            <consortium name="Ensembl"/>
        </authorList>
    </citation>
    <scope>IDENTIFICATION</scope>
</reference>
<dbReference type="GO" id="GO:0044331">
    <property type="term" value="P:cell-cell adhesion mediated by cadherin"/>
    <property type="evidence" value="ECO:0000318"/>
    <property type="project" value="GO_Central"/>
</dbReference>
<dbReference type="eggNOG" id="KOG3594">
    <property type="taxonomic scope" value="Eukaryota"/>
</dbReference>
<feature type="domain" description="Cadherin" evidence="20">
    <location>
        <begin position="262"/>
        <end position="376"/>
    </location>
</feature>
<dbReference type="Bgee" id="ENSLOCG00000012173">
    <property type="expression patterns" value="Expressed in brain and 7 other cell types or tissues"/>
</dbReference>
<reference evidence="22" key="1">
    <citation type="submission" date="2011-12" db="EMBL/GenBank/DDBJ databases">
        <title>The Draft Genome of Lepisosteus oculatus.</title>
        <authorList>
            <consortium name="The Broad Institute Genome Assembly &amp; Analysis Group"/>
            <consortium name="Computational R&amp;D Group"/>
            <consortium name="and Sequencing Platform"/>
            <person name="Di Palma F."/>
            <person name="Alfoldi J."/>
            <person name="Johnson J."/>
            <person name="Berlin A."/>
            <person name="Gnerre S."/>
            <person name="Jaffe D."/>
            <person name="MacCallum I."/>
            <person name="Young S."/>
            <person name="Walker B.J."/>
            <person name="Lander E.S."/>
            <person name="Lindblad-Toh K."/>
        </authorList>
    </citation>
    <scope>NUCLEOTIDE SEQUENCE [LARGE SCALE GENOMIC DNA]</scope>
</reference>
<evidence type="ECO:0000256" key="18">
    <source>
        <dbReference type="SAM" id="Phobius"/>
    </source>
</evidence>
<dbReference type="GO" id="GO:0002009">
    <property type="term" value="P:morphogenesis of an epithelium"/>
    <property type="evidence" value="ECO:0007669"/>
    <property type="project" value="UniProtKB-ARBA"/>
</dbReference>
<keyword evidence="13" id="KW-0325">Glycoprotein</keyword>
<keyword evidence="7" id="KW-0677">Repeat</keyword>
<dbReference type="GO" id="GO:0034332">
    <property type="term" value="P:adherens junction organization"/>
    <property type="evidence" value="ECO:0000318"/>
    <property type="project" value="GO_Central"/>
</dbReference>
<reference evidence="21" key="2">
    <citation type="submission" date="2025-08" db="UniProtKB">
        <authorList>
            <consortium name="Ensembl"/>
        </authorList>
    </citation>
    <scope>IDENTIFICATION</scope>
</reference>
<dbReference type="EMBL" id="AHAT01002603">
    <property type="status" value="NOT_ANNOTATED_CDS"/>
    <property type="molecule type" value="Genomic_DNA"/>
</dbReference>
<dbReference type="EMBL" id="AHAT01002604">
    <property type="status" value="NOT_ANNOTATED_CDS"/>
    <property type="molecule type" value="Genomic_DNA"/>
</dbReference>
<dbReference type="GO" id="GO:0007043">
    <property type="term" value="P:cell-cell junction assembly"/>
    <property type="evidence" value="ECO:0000318"/>
    <property type="project" value="GO_Central"/>
</dbReference>
<evidence type="ECO:0000313" key="22">
    <source>
        <dbReference type="Proteomes" id="UP000018468"/>
    </source>
</evidence>
<dbReference type="GO" id="GO:0045296">
    <property type="term" value="F:cadherin binding"/>
    <property type="evidence" value="ECO:0000318"/>
    <property type="project" value="GO_Central"/>
</dbReference>
<dbReference type="FunFam" id="2.60.40.60:FF:000097">
    <property type="entry name" value="cadherin-12 isoform X1"/>
    <property type="match status" value="1"/>
</dbReference>
<keyword evidence="10" id="KW-0965">Cell junction</keyword>
<protein>
    <recommendedName>
        <fullName evidence="14">Cadherin-12</fullName>
    </recommendedName>
</protein>
<evidence type="ECO:0000259" key="20">
    <source>
        <dbReference type="PROSITE" id="PS50268"/>
    </source>
</evidence>
<evidence type="ECO:0000256" key="7">
    <source>
        <dbReference type="ARBA" id="ARBA00022737"/>
    </source>
</evidence>
<evidence type="ECO:0000256" key="16">
    <source>
        <dbReference type="RuleBase" id="RU003318"/>
    </source>
</evidence>
<dbReference type="GO" id="GO:0016477">
    <property type="term" value="P:cell migration"/>
    <property type="evidence" value="ECO:0000318"/>
    <property type="project" value="GO_Central"/>
</dbReference>
<accession>W5N2X3</accession>
<dbReference type="Proteomes" id="UP000018468">
    <property type="component" value="Linkage group LG9"/>
</dbReference>
<keyword evidence="4 16" id="KW-0812">Transmembrane</keyword>
<sequence>MNCSAWLPMLIAFSMMGCCVTNETRTKLCLKTPSLNKEQYISHRRLRRGWIWKQFFVPEEDPAPRTIGQLKSDYDKVNFSIKYILSGEGAGDVFRIDEDTGEIYTMKKLDREKKSSYILRAQAIDRLSMQPVEPESEFIIKVQDINDNVPEFQNEPYVATIAEMCPTGTTVIQVTATDADDPSYGNNARLIYSILQGQPYFSVEPTTGTIVTSWPDMDREAKEQHLVIVQVKDMMGLRGGFSATTTVTINLSDVNDNGPKFQHKFYSFPIPESAPVGTIIGRIMAEDRDVGLNGMMNYTIEETDSTGVFEILTDPNTQEGVIILQKALDYENRRRFTISVEAINAYIDIRFLTFNQFRDKTTVKVTVENVDEPPLFFPHEYYWEILENTAVGTAIGRVNAYDRDAANNPVRYYFDERTNMNKMFSIDQYNGTITIAKPLDRETAHWHNLTVSARETRENYLFSKAQITIQVMDVNDNAPQFSKQYTPYVCEGTQSGEMMQSIQRVQRTKNNGNVQIIISLCNIMYFFLTKIVSDNTAGVLTRRSSFSRKDRAYYYLPIVIVDNGTPALTSTTTLTIEVCSCYPDGNCRSNGVEAFALSIGLSIETLIAISSCLLIIVVLSLLILAVKRHKKKQLGDEKWEEVAENVVCYNEKGYGEEDTHAIVPVILRSNPKQRNRRTHKEEVAASIRMSLRQSFLIGPEDEVFRQFILERLFEADTDPYAPPFDYLHTFAYEGTGSAAGSLSSLGSWPSEQNYDYICDSGPCFKRLAYLYVGGHEETD</sequence>
<dbReference type="InterPro" id="IPR020894">
    <property type="entry name" value="Cadherin_CS"/>
</dbReference>
<feature type="transmembrane region" description="Helical" evidence="18">
    <location>
        <begin position="606"/>
        <end position="626"/>
    </location>
</feature>
<dbReference type="PROSITE" id="PS00232">
    <property type="entry name" value="CADHERIN_1"/>
    <property type="match status" value="2"/>
</dbReference>
<dbReference type="Pfam" id="PF00028">
    <property type="entry name" value="Cadherin"/>
    <property type="match status" value="4"/>
</dbReference>
<dbReference type="PRINTS" id="PR00205">
    <property type="entry name" value="CADHERIN"/>
</dbReference>
<dbReference type="FunFam" id="4.10.900.10:FF:000001">
    <property type="entry name" value="Cadherin 2"/>
    <property type="match status" value="1"/>
</dbReference>
<evidence type="ECO:0000313" key="21">
    <source>
        <dbReference type="Ensembl" id="ENSLOCP00000014982.1"/>
    </source>
</evidence>
<dbReference type="FunFam" id="2.60.40.60:FF:000008">
    <property type="entry name" value="Cadherin 24"/>
    <property type="match status" value="1"/>
</dbReference>
<evidence type="ECO:0000256" key="2">
    <source>
        <dbReference type="ARBA" id="ARBA00004536"/>
    </source>
</evidence>
<evidence type="ECO:0000256" key="19">
    <source>
        <dbReference type="SAM" id="SignalP"/>
    </source>
</evidence>
<dbReference type="InParanoid" id="W5N2X3"/>
<dbReference type="HOGENOM" id="CLU_005284_3_1_1"/>
<dbReference type="PROSITE" id="PS50268">
    <property type="entry name" value="CADHERIN_2"/>
    <property type="match status" value="5"/>
</dbReference>
<dbReference type="InterPro" id="IPR039808">
    <property type="entry name" value="Cadherin"/>
</dbReference>
<feature type="chain" id="PRO_5004867095" description="Cadherin-12" evidence="19">
    <location>
        <begin position="22"/>
        <end position="779"/>
    </location>
</feature>
<dbReference type="GO" id="GO:0007156">
    <property type="term" value="P:homophilic cell adhesion via plasma membrane adhesion molecules"/>
    <property type="evidence" value="ECO:0007669"/>
    <property type="project" value="InterPro"/>
</dbReference>
<keyword evidence="22" id="KW-1185">Reference proteome</keyword>
<keyword evidence="12 18" id="KW-0472">Membrane</keyword>
<dbReference type="GO" id="GO:0008013">
    <property type="term" value="F:beta-catenin binding"/>
    <property type="evidence" value="ECO:0000318"/>
    <property type="project" value="GO_Central"/>
</dbReference>
<dbReference type="SMART" id="SM00112">
    <property type="entry name" value="CA"/>
    <property type="match status" value="5"/>
</dbReference>
<evidence type="ECO:0000256" key="13">
    <source>
        <dbReference type="ARBA" id="ARBA00023180"/>
    </source>
</evidence>
<dbReference type="Gene3D" id="2.60.40.60">
    <property type="entry name" value="Cadherins"/>
    <property type="match status" value="5"/>
</dbReference>
<comment type="function">
    <text evidence="17">Cadherins are calcium-dependent cell adhesion proteins.</text>
</comment>
<evidence type="ECO:0000256" key="3">
    <source>
        <dbReference type="ARBA" id="ARBA00022475"/>
    </source>
</evidence>
<evidence type="ECO:0000256" key="14">
    <source>
        <dbReference type="ARBA" id="ARBA00069585"/>
    </source>
</evidence>
<dbReference type="Ensembl" id="ENSLOCT00000015011.1">
    <property type="protein sequence ID" value="ENSLOCP00000014982.1"/>
    <property type="gene ID" value="ENSLOCG00000012173.1"/>
</dbReference>
<keyword evidence="3" id="KW-1003">Cell membrane</keyword>
<keyword evidence="11 18" id="KW-1133">Transmembrane helix</keyword>
<dbReference type="GO" id="GO:0000902">
    <property type="term" value="P:cell morphogenesis"/>
    <property type="evidence" value="ECO:0000318"/>
    <property type="project" value="GO_Central"/>
</dbReference>
<proteinExistence type="predicted"/>
<dbReference type="CDD" id="cd11304">
    <property type="entry name" value="Cadherin_repeat"/>
    <property type="match status" value="4"/>
</dbReference>
<dbReference type="AlphaFoldDB" id="W5N2X3"/>
<evidence type="ECO:0000256" key="11">
    <source>
        <dbReference type="ARBA" id="ARBA00022989"/>
    </source>
</evidence>
<dbReference type="InterPro" id="IPR027397">
    <property type="entry name" value="Catenin-bd_sf"/>
</dbReference>
<keyword evidence="9 16" id="KW-0130">Cell adhesion</keyword>
<keyword evidence="5" id="KW-0479">Metal-binding</keyword>
<dbReference type="FunFam" id="2.60.40.60:FF:000009">
    <property type="entry name" value="Cadherin 24"/>
    <property type="match status" value="1"/>
</dbReference>
<dbReference type="InterPro" id="IPR002126">
    <property type="entry name" value="Cadherin-like_dom"/>
</dbReference>
<evidence type="ECO:0000256" key="1">
    <source>
        <dbReference type="ARBA" id="ARBA00004251"/>
    </source>
</evidence>
<dbReference type="Gene3D" id="4.10.900.10">
    <property type="entry name" value="TCF3-CBD (Catenin binding domain)"/>
    <property type="match status" value="1"/>
</dbReference>
<dbReference type="PANTHER" id="PTHR24027:SF323">
    <property type="entry name" value="CADHERIN-19"/>
    <property type="match status" value="1"/>
</dbReference>
<evidence type="ECO:0000256" key="9">
    <source>
        <dbReference type="ARBA" id="ARBA00022889"/>
    </source>
</evidence>
<dbReference type="InterPro" id="IPR015919">
    <property type="entry name" value="Cadherin-like_sf"/>
</dbReference>
<keyword evidence="6 19" id="KW-0732">Signal</keyword>
<evidence type="ECO:0000256" key="10">
    <source>
        <dbReference type="ARBA" id="ARBA00022949"/>
    </source>
</evidence>
<dbReference type="InterPro" id="IPR000233">
    <property type="entry name" value="Cadherin_Y-type_LIR"/>
</dbReference>
<name>W5N2X3_LEPOC</name>
<dbReference type="Pfam" id="PF01049">
    <property type="entry name" value="CADH_Y-type_LIR"/>
    <property type="match status" value="1"/>
</dbReference>
<comment type="subcellular location">
    <subcellularLocation>
        <location evidence="2">Cell junction</location>
        <location evidence="2">Adherens junction</location>
    </subcellularLocation>
    <subcellularLocation>
        <location evidence="1 16">Cell membrane</location>
        <topology evidence="1 16">Single-pass type I membrane protein</topology>
    </subcellularLocation>
</comment>
<dbReference type="GO" id="GO:0016342">
    <property type="term" value="C:catenin complex"/>
    <property type="evidence" value="ECO:0000318"/>
    <property type="project" value="GO_Central"/>
</dbReference>
<evidence type="ECO:0000256" key="8">
    <source>
        <dbReference type="ARBA" id="ARBA00022837"/>
    </source>
</evidence>
<evidence type="ECO:0000256" key="15">
    <source>
        <dbReference type="PROSITE-ProRule" id="PRU00043"/>
    </source>
</evidence>
<dbReference type="OMA" id="YVCEGTQ"/>
<dbReference type="GO" id="GO:0005912">
    <property type="term" value="C:adherens junction"/>
    <property type="evidence" value="ECO:0000318"/>
    <property type="project" value="GO_Central"/>
</dbReference>
<feature type="domain" description="Cadherin" evidence="20">
    <location>
        <begin position="72"/>
        <end position="152"/>
    </location>
</feature>
<evidence type="ECO:0000256" key="5">
    <source>
        <dbReference type="ARBA" id="ARBA00022723"/>
    </source>
</evidence>
<dbReference type="GeneTree" id="ENSGT00940000166818"/>
<dbReference type="SUPFAM" id="SSF49313">
    <property type="entry name" value="Cadherin-like"/>
    <property type="match status" value="5"/>
</dbReference>
<dbReference type="FunFam" id="2.60.40.60:FF:000012">
    <property type="entry name" value="Cadherin 24"/>
    <property type="match status" value="1"/>
</dbReference>
<keyword evidence="8 15" id="KW-0106">Calcium</keyword>
<organism evidence="21 22">
    <name type="scientific">Lepisosteus oculatus</name>
    <name type="common">Spotted gar</name>
    <dbReference type="NCBI Taxonomy" id="7918"/>
    <lineage>
        <taxon>Eukaryota</taxon>
        <taxon>Metazoa</taxon>
        <taxon>Chordata</taxon>
        <taxon>Craniata</taxon>
        <taxon>Vertebrata</taxon>
        <taxon>Euteleostomi</taxon>
        <taxon>Actinopterygii</taxon>
        <taxon>Neopterygii</taxon>
        <taxon>Holostei</taxon>
        <taxon>Semionotiformes</taxon>
        <taxon>Lepisosteidae</taxon>
        <taxon>Lepisosteus</taxon>
    </lineage>
</organism>
<feature type="domain" description="Cadherin" evidence="20">
    <location>
        <begin position="377"/>
        <end position="481"/>
    </location>
</feature>
<dbReference type="EMBL" id="AHAT01002605">
    <property type="status" value="NOT_ANNOTATED_CDS"/>
    <property type="molecule type" value="Genomic_DNA"/>
</dbReference>
<dbReference type="PANTHER" id="PTHR24027">
    <property type="entry name" value="CADHERIN-23"/>
    <property type="match status" value="1"/>
</dbReference>
<evidence type="ECO:0000256" key="12">
    <source>
        <dbReference type="ARBA" id="ARBA00023136"/>
    </source>
</evidence>
<feature type="domain" description="Cadherin" evidence="20">
    <location>
        <begin position="153"/>
        <end position="261"/>
    </location>
</feature>
<evidence type="ECO:0000256" key="6">
    <source>
        <dbReference type="ARBA" id="ARBA00022729"/>
    </source>
</evidence>
<evidence type="ECO:0000256" key="4">
    <source>
        <dbReference type="ARBA" id="ARBA00022692"/>
    </source>
</evidence>
<feature type="domain" description="Cadherin" evidence="20">
    <location>
        <begin position="481"/>
        <end position="595"/>
    </location>
</feature>
<dbReference type="GO" id="GO:0005509">
    <property type="term" value="F:calcium ion binding"/>
    <property type="evidence" value="ECO:0007669"/>
    <property type="project" value="UniProtKB-UniRule"/>
</dbReference>
<dbReference type="GO" id="GO:0016339">
    <property type="term" value="P:calcium-dependent cell-cell adhesion via plasma membrane cell adhesion molecules"/>
    <property type="evidence" value="ECO:0000318"/>
    <property type="project" value="GO_Central"/>
</dbReference>
<dbReference type="STRING" id="7918.ENSLOCP00000014982"/>